<proteinExistence type="predicted"/>
<dbReference type="EMBL" id="QKKF02000897">
    <property type="protein sequence ID" value="RZF48842.1"/>
    <property type="molecule type" value="Genomic_DNA"/>
</dbReference>
<accession>A0A482XS78</accession>
<dbReference type="Proteomes" id="UP000291343">
    <property type="component" value="Unassembled WGS sequence"/>
</dbReference>
<evidence type="ECO:0000313" key="2">
    <source>
        <dbReference type="Proteomes" id="UP000291343"/>
    </source>
</evidence>
<name>A0A482XS78_LAOST</name>
<sequence>MYSLLMKVHFHPRITTNLEFKKCRPLVPAPPLVQKEETHLQSQQALFWFWFLEWRIICTAGTITKTTRTRIVPVVTADDALHSPVFLFPVPEEVLGQDYDEIFL</sequence>
<reference evidence="1 2" key="1">
    <citation type="journal article" date="2017" name="Gigascience">
        <title>Genome sequence of the small brown planthopper, Laodelphax striatellus.</title>
        <authorList>
            <person name="Zhu J."/>
            <person name="Jiang F."/>
            <person name="Wang X."/>
            <person name="Yang P."/>
            <person name="Bao Y."/>
            <person name="Zhao W."/>
            <person name="Wang W."/>
            <person name="Lu H."/>
            <person name="Wang Q."/>
            <person name="Cui N."/>
            <person name="Li J."/>
            <person name="Chen X."/>
            <person name="Luo L."/>
            <person name="Yu J."/>
            <person name="Kang L."/>
            <person name="Cui F."/>
        </authorList>
    </citation>
    <scope>NUCLEOTIDE SEQUENCE [LARGE SCALE GENOMIC DNA]</scope>
    <source>
        <strain evidence="1">Lst14</strain>
    </source>
</reference>
<dbReference type="AlphaFoldDB" id="A0A482XS78"/>
<comment type="caution">
    <text evidence="1">The sequence shown here is derived from an EMBL/GenBank/DDBJ whole genome shotgun (WGS) entry which is preliminary data.</text>
</comment>
<protein>
    <submittedName>
        <fullName evidence="1">Uncharacterized protein</fullName>
    </submittedName>
</protein>
<dbReference type="InParanoid" id="A0A482XS78"/>
<gene>
    <name evidence="1" type="ORF">LSTR_LSTR003222</name>
</gene>
<organism evidence="1 2">
    <name type="scientific">Laodelphax striatellus</name>
    <name type="common">Small brown planthopper</name>
    <name type="synonym">Delphax striatella</name>
    <dbReference type="NCBI Taxonomy" id="195883"/>
    <lineage>
        <taxon>Eukaryota</taxon>
        <taxon>Metazoa</taxon>
        <taxon>Ecdysozoa</taxon>
        <taxon>Arthropoda</taxon>
        <taxon>Hexapoda</taxon>
        <taxon>Insecta</taxon>
        <taxon>Pterygota</taxon>
        <taxon>Neoptera</taxon>
        <taxon>Paraneoptera</taxon>
        <taxon>Hemiptera</taxon>
        <taxon>Auchenorrhyncha</taxon>
        <taxon>Fulgoroidea</taxon>
        <taxon>Delphacidae</taxon>
        <taxon>Criomorphinae</taxon>
        <taxon>Laodelphax</taxon>
    </lineage>
</organism>
<evidence type="ECO:0000313" key="1">
    <source>
        <dbReference type="EMBL" id="RZF48842.1"/>
    </source>
</evidence>
<keyword evidence="2" id="KW-1185">Reference proteome</keyword>